<sequence>MKRILTLAFIAASALQPAFAQDSAALRRACQADAARLCAGVMPGGGRIANCFKEKRDQLSDGCRTALQQASAQRKAD</sequence>
<evidence type="ECO:0000256" key="1">
    <source>
        <dbReference type="SAM" id="SignalP"/>
    </source>
</evidence>
<evidence type="ECO:0008006" key="4">
    <source>
        <dbReference type="Google" id="ProtNLM"/>
    </source>
</evidence>
<reference evidence="3" key="1">
    <citation type="submission" date="2018-07" db="EMBL/GenBank/DDBJ databases">
        <authorList>
            <person name="Safronova V.I."/>
            <person name="Chirak E.R."/>
            <person name="Sazanova A.L."/>
        </authorList>
    </citation>
    <scope>NUCLEOTIDE SEQUENCE [LARGE SCALE GENOMIC DNA]</scope>
    <source>
        <strain evidence="3">RCAM04685</strain>
    </source>
</reference>
<dbReference type="EMBL" id="QQTP01000001">
    <property type="protein sequence ID" value="RDJ29490.1"/>
    <property type="molecule type" value="Genomic_DNA"/>
</dbReference>
<accession>A0A370LCD5</accession>
<dbReference type="OrthoDB" id="7060861at2"/>
<dbReference type="RefSeq" id="WP_114827609.1">
    <property type="nucleotide sequence ID" value="NZ_QQTO01000019.1"/>
</dbReference>
<comment type="caution">
    <text evidence="2">The sequence shown here is derived from an EMBL/GenBank/DDBJ whole genome shotgun (WGS) entry which is preliminary data.</text>
</comment>
<name>A0A370LCD5_9HYPH</name>
<gene>
    <name evidence="2" type="ORF">DWE98_02785</name>
</gene>
<dbReference type="Pfam" id="PF00839">
    <property type="entry name" value="Cys_rich_FGFR"/>
    <property type="match status" value="1"/>
</dbReference>
<proteinExistence type="predicted"/>
<keyword evidence="1" id="KW-0732">Signal</keyword>
<feature type="signal peptide" evidence="1">
    <location>
        <begin position="1"/>
        <end position="20"/>
    </location>
</feature>
<dbReference type="GO" id="GO:0016020">
    <property type="term" value="C:membrane"/>
    <property type="evidence" value="ECO:0007669"/>
    <property type="project" value="InterPro"/>
</dbReference>
<organism evidence="2 3">
    <name type="scientific">Bosea caraganae</name>
    <dbReference type="NCBI Taxonomy" id="2763117"/>
    <lineage>
        <taxon>Bacteria</taxon>
        <taxon>Pseudomonadati</taxon>
        <taxon>Pseudomonadota</taxon>
        <taxon>Alphaproteobacteria</taxon>
        <taxon>Hyphomicrobiales</taxon>
        <taxon>Boseaceae</taxon>
        <taxon>Bosea</taxon>
    </lineage>
</organism>
<dbReference type="InterPro" id="IPR001893">
    <property type="entry name" value="Cys-rich_GLG1_repeat"/>
</dbReference>
<dbReference type="AlphaFoldDB" id="A0A370LCD5"/>
<evidence type="ECO:0000313" key="2">
    <source>
        <dbReference type="EMBL" id="RDJ29490.1"/>
    </source>
</evidence>
<keyword evidence="3" id="KW-1185">Reference proteome</keyword>
<evidence type="ECO:0000313" key="3">
    <source>
        <dbReference type="Proteomes" id="UP000255207"/>
    </source>
</evidence>
<protein>
    <recommendedName>
        <fullName evidence="4">Cysteine rich repeat protein</fullName>
    </recommendedName>
</protein>
<feature type="chain" id="PRO_5030068601" description="Cysteine rich repeat protein" evidence="1">
    <location>
        <begin position="21"/>
        <end position="77"/>
    </location>
</feature>
<dbReference type="Proteomes" id="UP000255207">
    <property type="component" value="Unassembled WGS sequence"/>
</dbReference>